<dbReference type="InterPro" id="IPR007627">
    <property type="entry name" value="RNA_pol_sigma70_r2"/>
</dbReference>
<keyword evidence="2" id="KW-0805">Transcription regulation</keyword>
<dbReference type="CDD" id="cd06171">
    <property type="entry name" value="Sigma70_r4"/>
    <property type="match status" value="1"/>
</dbReference>
<dbReference type="Pfam" id="PF08281">
    <property type="entry name" value="Sigma70_r4_2"/>
    <property type="match status" value="1"/>
</dbReference>
<proteinExistence type="inferred from homology"/>
<dbReference type="GO" id="GO:0006352">
    <property type="term" value="P:DNA-templated transcription initiation"/>
    <property type="evidence" value="ECO:0007669"/>
    <property type="project" value="InterPro"/>
</dbReference>
<feature type="domain" description="RNA polymerase sigma factor 70 region 4 type 2" evidence="6">
    <location>
        <begin position="126"/>
        <end position="177"/>
    </location>
</feature>
<evidence type="ECO:0000256" key="1">
    <source>
        <dbReference type="ARBA" id="ARBA00010641"/>
    </source>
</evidence>
<accession>A0A1R4HIH0</accession>
<gene>
    <name evidence="7" type="ORF">CRENPOLYSF2_830019</name>
</gene>
<evidence type="ECO:0000259" key="6">
    <source>
        <dbReference type="Pfam" id="PF08281"/>
    </source>
</evidence>
<dbReference type="Pfam" id="PF04542">
    <property type="entry name" value="Sigma70_r2"/>
    <property type="match status" value="1"/>
</dbReference>
<evidence type="ECO:0000256" key="3">
    <source>
        <dbReference type="ARBA" id="ARBA00023082"/>
    </source>
</evidence>
<keyword evidence="3" id="KW-0731">Sigma factor</keyword>
<dbReference type="InterPro" id="IPR039425">
    <property type="entry name" value="RNA_pol_sigma-70-like"/>
</dbReference>
<keyword evidence="4" id="KW-0804">Transcription</keyword>
<dbReference type="RefSeq" id="WP_087148506.1">
    <property type="nucleotide sequence ID" value="NZ_FUKJ01000450.1"/>
</dbReference>
<dbReference type="InterPro" id="IPR013249">
    <property type="entry name" value="RNA_pol_sigma70_r4_t2"/>
</dbReference>
<evidence type="ECO:0000313" key="7">
    <source>
        <dbReference type="EMBL" id="SJM96048.1"/>
    </source>
</evidence>
<dbReference type="GO" id="GO:0016987">
    <property type="term" value="F:sigma factor activity"/>
    <property type="evidence" value="ECO:0007669"/>
    <property type="project" value="UniProtKB-KW"/>
</dbReference>
<dbReference type="SUPFAM" id="SSF88659">
    <property type="entry name" value="Sigma3 and sigma4 domains of RNA polymerase sigma factors"/>
    <property type="match status" value="1"/>
</dbReference>
<dbReference type="InterPro" id="IPR013324">
    <property type="entry name" value="RNA_pol_sigma_r3/r4-like"/>
</dbReference>
<dbReference type="InterPro" id="IPR014284">
    <property type="entry name" value="RNA_pol_sigma-70_dom"/>
</dbReference>
<dbReference type="AlphaFoldDB" id="A0A1R4HIH0"/>
<dbReference type="Gene3D" id="1.10.1740.10">
    <property type="match status" value="1"/>
</dbReference>
<dbReference type="InterPro" id="IPR036388">
    <property type="entry name" value="WH-like_DNA-bd_sf"/>
</dbReference>
<dbReference type="Proteomes" id="UP000195442">
    <property type="component" value="Unassembled WGS sequence"/>
</dbReference>
<dbReference type="SUPFAM" id="SSF88946">
    <property type="entry name" value="Sigma2 domain of RNA polymerase sigma factors"/>
    <property type="match status" value="1"/>
</dbReference>
<evidence type="ECO:0000259" key="5">
    <source>
        <dbReference type="Pfam" id="PF04542"/>
    </source>
</evidence>
<dbReference type="NCBIfam" id="TIGR02937">
    <property type="entry name" value="sigma70-ECF"/>
    <property type="match status" value="1"/>
</dbReference>
<dbReference type="Gene3D" id="1.10.10.10">
    <property type="entry name" value="Winged helix-like DNA-binding domain superfamily/Winged helix DNA-binding domain"/>
    <property type="match status" value="1"/>
</dbReference>
<reference evidence="8" key="1">
    <citation type="submission" date="2017-02" db="EMBL/GenBank/DDBJ databases">
        <authorList>
            <person name="Daims H."/>
        </authorList>
    </citation>
    <scope>NUCLEOTIDE SEQUENCE [LARGE SCALE GENOMIC DNA]</scope>
</reference>
<sequence length="193" mass="22702">MNTPNSQHDQEAALIRRICHADENALEQLYHDYYPRLFRFIGRTTWREDLIEEVINDVMYTVWEKAATYNHQCKLSTWIFGIAYNKVRQALRNDGHFNEDSLDDMEVDNAWFGTEDAGLMQLETHEWLDSILKVLSPDQRIVIELTYFEGLHYNEIALLMDCPENTVKTRMHHARKILAVHLTDYKNASGLIN</sequence>
<dbReference type="EMBL" id="FUKJ01000450">
    <property type="protein sequence ID" value="SJM96048.1"/>
    <property type="molecule type" value="Genomic_DNA"/>
</dbReference>
<keyword evidence="8" id="KW-1185">Reference proteome</keyword>
<protein>
    <submittedName>
        <fullName evidence="7">RNA polymerase, sigma-24 subunit, ECF subfamily</fullName>
    </submittedName>
</protein>
<evidence type="ECO:0000256" key="2">
    <source>
        <dbReference type="ARBA" id="ARBA00023015"/>
    </source>
</evidence>
<dbReference type="OrthoDB" id="9797134at2"/>
<organism evidence="7 8">
    <name type="scientific">Crenothrix polyspora</name>
    <dbReference type="NCBI Taxonomy" id="360316"/>
    <lineage>
        <taxon>Bacteria</taxon>
        <taxon>Pseudomonadati</taxon>
        <taxon>Pseudomonadota</taxon>
        <taxon>Gammaproteobacteria</taxon>
        <taxon>Methylococcales</taxon>
        <taxon>Crenotrichaceae</taxon>
        <taxon>Crenothrix</taxon>
    </lineage>
</organism>
<dbReference type="PANTHER" id="PTHR43133">
    <property type="entry name" value="RNA POLYMERASE ECF-TYPE SIGMA FACTO"/>
    <property type="match status" value="1"/>
</dbReference>
<dbReference type="PANTHER" id="PTHR43133:SF32">
    <property type="entry name" value="BLR3042 PROTEIN"/>
    <property type="match status" value="1"/>
</dbReference>
<evidence type="ECO:0000256" key="4">
    <source>
        <dbReference type="ARBA" id="ARBA00023163"/>
    </source>
</evidence>
<comment type="similarity">
    <text evidence="1">Belongs to the sigma-70 factor family. ECF subfamily.</text>
</comment>
<feature type="domain" description="RNA polymerase sigma-70 region 2" evidence="5">
    <location>
        <begin position="29"/>
        <end position="94"/>
    </location>
</feature>
<dbReference type="InterPro" id="IPR013325">
    <property type="entry name" value="RNA_pol_sigma_r2"/>
</dbReference>
<evidence type="ECO:0000313" key="8">
    <source>
        <dbReference type="Proteomes" id="UP000195442"/>
    </source>
</evidence>
<name>A0A1R4HIH0_9GAMM</name>
<dbReference type="GO" id="GO:0003677">
    <property type="term" value="F:DNA binding"/>
    <property type="evidence" value="ECO:0007669"/>
    <property type="project" value="InterPro"/>
</dbReference>